<dbReference type="PANTHER" id="PTHR14881">
    <property type="entry name" value="LISH DOMAIN-CONTAINING PROTEIN ARMC9"/>
    <property type="match status" value="1"/>
</dbReference>
<evidence type="ECO:0000313" key="2">
    <source>
        <dbReference type="EMBL" id="CAD8056603.1"/>
    </source>
</evidence>
<comment type="caution">
    <text evidence="2">The sequence shown here is derived from an EMBL/GenBank/DDBJ whole genome shotgun (WGS) entry which is preliminary data.</text>
</comment>
<protein>
    <submittedName>
        <fullName evidence="2">Uncharacterized protein</fullName>
    </submittedName>
</protein>
<dbReference type="AlphaFoldDB" id="A0A8S1KSS4"/>
<feature type="coiled-coil region" evidence="1">
    <location>
        <begin position="234"/>
        <end position="294"/>
    </location>
</feature>
<name>A0A8S1KSS4_9CILI</name>
<accession>A0A8S1KSS4</accession>
<evidence type="ECO:0000256" key="1">
    <source>
        <dbReference type="SAM" id="Coils"/>
    </source>
</evidence>
<sequence>MIEILLSLRVNALQITPELRKNLVYELIRNDVFNIEATDKFDFVVHLLDINNQSLRHAITSLISVISSTLRGVEYLTQNGNMIIIEKIIKILKEQENGSVTQRFCLAILQKASIKDTVIPTYVHNERIQWIINLIQKSVNSKIYVFCLDFASATLANIIHTPYTLQYLEKYLDLHIKQWSNCQSLQKIRYKYRYLCIFQFAYLIQVKKTLLIKWKNADLLIEQVNLQNITVSLILVQKEKIIQLENEAAEIDKKTVLDLCAHMFHPKDTSLDNSETLELNELQTEDRIREYENEQGELIFECFQVEVS</sequence>
<dbReference type="OrthoDB" id="293022at2759"/>
<dbReference type="GO" id="GO:0097542">
    <property type="term" value="C:ciliary tip"/>
    <property type="evidence" value="ECO:0007669"/>
    <property type="project" value="TreeGrafter"/>
</dbReference>
<keyword evidence="1" id="KW-0175">Coiled coil</keyword>
<reference evidence="2" key="1">
    <citation type="submission" date="2021-01" db="EMBL/GenBank/DDBJ databases">
        <authorList>
            <consortium name="Genoscope - CEA"/>
            <person name="William W."/>
        </authorList>
    </citation>
    <scope>NUCLEOTIDE SEQUENCE</scope>
</reference>
<keyword evidence="3" id="KW-1185">Reference proteome</keyword>
<dbReference type="EMBL" id="CAJJDN010000010">
    <property type="protein sequence ID" value="CAD8056603.1"/>
    <property type="molecule type" value="Genomic_DNA"/>
</dbReference>
<evidence type="ECO:0000313" key="3">
    <source>
        <dbReference type="Proteomes" id="UP000692954"/>
    </source>
</evidence>
<dbReference type="GO" id="GO:0005814">
    <property type="term" value="C:centriole"/>
    <property type="evidence" value="ECO:0007669"/>
    <property type="project" value="TreeGrafter"/>
</dbReference>
<dbReference type="PANTHER" id="PTHR14881:SF4">
    <property type="entry name" value="LISH DOMAIN-CONTAINING PROTEIN ARMC9"/>
    <property type="match status" value="1"/>
</dbReference>
<proteinExistence type="predicted"/>
<dbReference type="GO" id="GO:0060271">
    <property type="term" value="P:cilium assembly"/>
    <property type="evidence" value="ECO:0007669"/>
    <property type="project" value="InterPro"/>
</dbReference>
<dbReference type="Proteomes" id="UP000692954">
    <property type="component" value="Unassembled WGS sequence"/>
</dbReference>
<dbReference type="GO" id="GO:0036064">
    <property type="term" value="C:ciliary basal body"/>
    <property type="evidence" value="ECO:0007669"/>
    <property type="project" value="InterPro"/>
</dbReference>
<organism evidence="2 3">
    <name type="scientific">Paramecium sonneborni</name>
    <dbReference type="NCBI Taxonomy" id="65129"/>
    <lineage>
        <taxon>Eukaryota</taxon>
        <taxon>Sar</taxon>
        <taxon>Alveolata</taxon>
        <taxon>Ciliophora</taxon>
        <taxon>Intramacronucleata</taxon>
        <taxon>Oligohymenophorea</taxon>
        <taxon>Peniculida</taxon>
        <taxon>Parameciidae</taxon>
        <taxon>Paramecium</taxon>
    </lineage>
</organism>
<dbReference type="InterPro" id="IPR040369">
    <property type="entry name" value="ARMC9"/>
</dbReference>
<gene>
    <name evidence="2" type="ORF">PSON_ATCC_30995.1.T0100325</name>
</gene>